<gene>
    <name evidence="2" type="ORF">G2W53_007919</name>
</gene>
<evidence type="ECO:0000256" key="1">
    <source>
        <dbReference type="SAM" id="MobiDB-lite"/>
    </source>
</evidence>
<keyword evidence="3" id="KW-1185">Reference proteome</keyword>
<reference evidence="2" key="1">
    <citation type="submission" date="2020-09" db="EMBL/GenBank/DDBJ databases">
        <title>Genome-Enabled Discovery of Anthraquinone Biosynthesis in Senna tora.</title>
        <authorList>
            <person name="Kang S.-H."/>
            <person name="Pandey R.P."/>
            <person name="Lee C.-M."/>
            <person name="Sim J.-S."/>
            <person name="Jeong J.-T."/>
            <person name="Choi B.-S."/>
            <person name="Jung M."/>
            <person name="Ginzburg D."/>
            <person name="Zhao K."/>
            <person name="Won S.Y."/>
            <person name="Oh T.-J."/>
            <person name="Yu Y."/>
            <person name="Kim N.-H."/>
            <person name="Lee O.R."/>
            <person name="Lee T.-H."/>
            <person name="Bashyal P."/>
            <person name="Kim T.-S."/>
            <person name="Lee W.-H."/>
            <person name="Kawkins C."/>
            <person name="Kim C.-K."/>
            <person name="Kim J.S."/>
            <person name="Ahn B.O."/>
            <person name="Rhee S.Y."/>
            <person name="Sohng J.K."/>
        </authorList>
    </citation>
    <scope>NUCLEOTIDE SEQUENCE</scope>
    <source>
        <tissue evidence="2">Leaf</tissue>
    </source>
</reference>
<comment type="caution">
    <text evidence="2">The sequence shown here is derived from an EMBL/GenBank/DDBJ whole genome shotgun (WGS) entry which is preliminary data.</text>
</comment>
<name>A0A834X7C5_9FABA</name>
<organism evidence="2 3">
    <name type="scientific">Senna tora</name>
    <dbReference type="NCBI Taxonomy" id="362788"/>
    <lineage>
        <taxon>Eukaryota</taxon>
        <taxon>Viridiplantae</taxon>
        <taxon>Streptophyta</taxon>
        <taxon>Embryophyta</taxon>
        <taxon>Tracheophyta</taxon>
        <taxon>Spermatophyta</taxon>
        <taxon>Magnoliopsida</taxon>
        <taxon>eudicotyledons</taxon>
        <taxon>Gunneridae</taxon>
        <taxon>Pentapetalae</taxon>
        <taxon>rosids</taxon>
        <taxon>fabids</taxon>
        <taxon>Fabales</taxon>
        <taxon>Fabaceae</taxon>
        <taxon>Caesalpinioideae</taxon>
        <taxon>Cassia clade</taxon>
        <taxon>Senna</taxon>
    </lineage>
</organism>
<evidence type="ECO:0000313" key="2">
    <source>
        <dbReference type="EMBL" id="KAF7839437.1"/>
    </source>
</evidence>
<feature type="compositionally biased region" description="Basic and acidic residues" evidence="1">
    <location>
        <begin position="16"/>
        <end position="26"/>
    </location>
</feature>
<evidence type="ECO:0000313" key="3">
    <source>
        <dbReference type="Proteomes" id="UP000634136"/>
    </source>
</evidence>
<protein>
    <submittedName>
        <fullName evidence="2">Uncharacterized protein</fullName>
    </submittedName>
</protein>
<feature type="region of interest" description="Disordered" evidence="1">
    <location>
        <begin position="1"/>
        <end position="35"/>
    </location>
</feature>
<dbReference type="AlphaFoldDB" id="A0A834X7C5"/>
<sequence>MESQIALKKRGFSQVSHEERDQERARPPYNYPDGA</sequence>
<proteinExistence type="predicted"/>
<dbReference type="EMBL" id="JAAIUW010000003">
    <property type="protein sequence ID" value="KAF7839437.1"/>
    <property type="molecule type" value="Genomic_DNA"/>
</dbReference>
<dbReference type="Proteomes" id="UP000634136">
    <property type="component" value="Unassembled WGS sequence"/>
</dbReference>
<accession>A0A834X7C5</accession>